<organism evidence="2">
    <name type="scientific">Oryza barthii</name>
    <dbReference type="NCBI Taxonomy" id="65489"/>
    <lineage>
        <taxon>Eukaryota</taxon>
        <taxon>Viridiplantae</taxon>
        <taxon>Streptophyta</taxon>
        <taxon>Embryophyta</taxon>
        <taxon>Tracheophyta</taxon>
        <taxon>Spermatophyta</taxon>
        <taxon>Magnoliopsida</taxon>
        <taxon>Liliopsida</taxon>
        <taxon>Poales</taxon>
        <taxon>Poaceae</taxon>
        <taxon>BOP clade</taxon>
        <taxon>Oryzoideae</taxon>
        <taxon>Oryzeae</taxon>
        <taxon>Oryzinae</taxon>
        <taxon>Oryza</taxon>
    </lineage>
</organism>
<evidence type="ECO:0000313" key="3">
    <source>
        <dbReference type="Proteomes" id="UP000026960"/>
    </source>
</evidence>
<dbReference type="Gramene" id="OBART10G10690.1">
    <property type="protein sequence ID" value="OBART10G10690.1"/>
    <property type="gene ID" value="OBART10G10690"/>
</dbReference>
<dbReference type="STRING" id="65489.A0A0D3HDW7"/>
<dbReference type="Proteomes" id="UP000026960">
    <property type="component" value="Chromosome 10"/>
</dbReference>
<reference evidence="2" key="2">
    <citation type="submission" date="2015-03" db="UniProtKB">
        <authorList>
            <consortium name="EnsemblPlants"/>
        </authorList>
    </citation>
    <scope>IDENTIFICATION</scope>
</reference>
<evidence type="ECO:0000256" key="1">
    <source>
        <dbReference type="SAM" id="MobiDB-lite"/>
    </source>
</evidence>
<accession>A0A0D3HDW7</accession>
<proteinExistence type="predicted"/>
<sequence>MLVSLLWAAPNTGASKDTLADLSRRCCRGLIASLLSSPSPSPSTVAYLKPLQTGYPDDFDARFVFHRAPTFLRHLLIADGATRLVASNHTLSPSSSVDPLFSAGPHPTTAVDALHLLVSRIVGTLSQVVVDVALAVFDSANSDLLDPRSRGGEADPTLPSALCHSSAREG</sequence>
<dbReference type="EnsemblPlants" id="OBART10G10690.1">
    <property type="protein sequence ID" value="OBART10G10690.1"/>
    <property type="gene ID" value="OBART10G10690"/>
</dbReference>
<dbReference type="PaxDb" id="65489-OBART10G10690.1"/>
<protein>
    <submittedName>
        <fullName evidence="2">Uncharacterized protein</fullName>
    </submittedName>
</protein>
<evidence type="ECO:0000313" key="2">
    <source>
        <dbReference type="EnsemblPlants" id="OBART10G10690.1"/>
    </source>
</evidence>
<reference evidence="2" key="1">
    <citation type="journal article" date="2009" name="Rice">
        <title>De Novo Next Generation Sequencing of Plant Genomes.</title>
        <authorList>
            <person name="Rounsley S."/>
            <person name="Marri P.R."/>
            <person name="Yu Y."/>
            <person name="He R."/>
            <person name="Sisneros N."/>
            <person name="Goicoechea J.L."/>
            <person name="Lee S.J."/>
            <person name="Angelova A."/>
            <person name="Kudrna D."/>
            <person name="Luo M."/>
            <person name="Affourtit J."/>
            <person name="Desany B."/>
            <person name="Knight J."/>
            <person name="Niazi F."/>
            <person name="Egholm M."/>
            <person name="Wing R.A."/>
        </authorList>
    </citation>
    <scope>NUCLEOTIDE SEQUENCE [LARGE SCALE GENOMIC DNA]</scope>
    <source>
        <strain evidence="2">cv. IRGC 105608</strain>
    </source>
</reference>
<dbReference type="InterPro" id="IPR027417">
    <property type="entry name" value="P-loop_NTPase"/>
</dbReference>
<keyword evidence="3" id="KW-1185">Reference proteome</keyword>
<name>A0A0D3HDW7_9ORYZ</name>
<feature type="region of interest" description="Disordered" evidence="1">
    <location>
        <begin position="145"/>
        <end position="170"/>
    </location>
</feature>
<dbReference type="Gene3D" id="3.40.50.300">
    <property type="entry name" value="P-loop containing nucleotide triphosphate hydrolases"/>
    <property type="match status" value="1"/>
</dbReference>
<dbReference type="AlphaFoldDB" id="A0A0D3HDW7"/>
<dbReference type="HOGENOM" id="CLU_1573024_0_0_1"/>